<dbReference type="Pfam" id="PF01979">
    <property type="entry name" value="Amidohydro_1"/>
    <property type="match status" value="1"/>
</dbReference>
<keyword evidence="11" id="KW-1185">Reference proteome</keyword>
<dbReference type="CDD" id="cd01314">
    <property type="entry name" value="D-HYD"/>
    <property type="match status" value="1"/>
</dbReference>
<dbReference type="RefSeq" id="XP_020067710.1">
    <property type="nucleotide sequence ID" value="XM_020216042.1"/>
</dbReference>
<proteinExistence type="inferred from homology"/>
<keyword evidence="4" id="KW-0479">Metal-binding</keyword>
<dbReference type="GO" id="GO:0046872">
    <property type="term" value="F:metal ion binding"/>
    <property type="evidence" value="ECO:0007669"/>
    <property type="project" value="UniProtKB-KW"/>
</dbReference>
<dbReference type="SUPFAM" id="SSF51338">
    <property type="entry name" value="Composite domain of metallo-dependent hydrolases"/>
    <property type="match status" value="2"/>
</dbReference>
<keyword evidence="3" id="KW-0597">Phosphoprotein</keyword>
<gene>
    <name evidence="10" type="ORF">CYBJADRAFT_170042</name>
</gene>
<evidence type="ECO:0000313" key="11">
    <source>
        <dbReference type="Proteomes" id="UP000094389"/>
    </source>
</evidence>
<organism evidence="10 11">
    <name type="scientific">Cyberlindnera jadinii (strain ATCC 18201 / CBS 1600 / BCRC 20928 / JCM 3617 / NBRC 0987 / NRRL Y-1542)</name>
    <name type="common">Torula yeast</name>
    <name type="synonym">Candida utilis</name>
    <dbReference type="NCBI Taxonomy" id="983966"/>
    <lineage>
        <taxon>Eukaryota</taxon>
        <taxon>Fungi</taxon>
        <taxon>Dikarya</taxon>
        <taxon>Ascomycota</taxon>
        <taxon>Saccharomycotina</taxon>
        <taxon>Saccharomycetes</taxon>
        <taxon>Phaffomycetales</taxon>
        <taxon>Phaffomycetaceae</taxon>
        <taxon>Cyberlindnera</taxon>
    </lineage>
</organism>
<dbReference type="OrthoDB" id="1924787at2759"/>
<protein>
    <recommendedName>
        <fullName evidence="7">dihydropyrimidinase</fullName>
        <ecNumber evidence="7">3.5.2.2</ecNumber>
    </recommendedName>
</protein>
<dbReference type="AlphaFoldDB" id="A0A1E4RTZ0"/>
<dbReference type="InterPro" id="IPR032466">
    <property type="entry name" value="Metal_Hydrolase"/>
</dbReference>
<evidence type="ECO:0000256" key="8">
    <source>
        <dbReference type="PIRSR" id="PIRSR611778-50"/>
    </source>
</evidence>
<evidence type="ECO:0000256" key="4">
    <source>
        <dbReference type="ARBA" id="ARBA00022723"/>
    </source>
</evidence>
<dbReference type="NCBIfam" id="TIGR02033">
    <property type="entry name" value="D-hydantoinase"/>
    <property type="match status" value="1"/>
</dbReference>
<dbReference type="EMBL" id="KV453953">
    <property type="protein sequence ID" value="ODV70671.1"/>
    <property type="molecule type" value="Genomic_DNA"/>
</dbReference>
<dbReference type="EC" id="3.5.2.2" evidence="7"/>
<dbReference type="Gene3D" id="3.20.20.140">
    <property type="entry name" value="Metal-dependent hydrolases"/>
    <property type="match status" value="1"/>
</dbReference>
<dbReference type="InterPro" id="IPR011778">
    <property type="entry name" value="Hydantoinase/dihydroPyrase"/>
</dbReference>
<evidence type="ECO:0000256" key="3">
    <source>
        <dbReference type="ARBA" id="ARBA00022553"/>
    </source>
</evidence>
<dbReference type="PANTHER" id="PTHR11647:SF1">
    <property type="entry name" value="COLLAPSIN RESPONSE MEDIATOR PROTEIN"/>
    <property type="match status" value="1"/>
</dbReference>
<dbReference type="GeneID" id="30990438"/>
<dbReference type="InterPro" id="IPR011059">
    <property type="entry name" value="Metal-dep_hydrolase_composite"/>
</dbReference>
<dbReference type="FunFam" id="3.20.20.140:FF:000217">
    <property type="entry name" value="Dihydropyrimidinase-related protein 1"/>
    <property type="match status" value="1"/>
</dbReference>
<name>A0A1E4RTZ0_CYBJN</name>
<comment type="similarity">
    <text evidence="2">Belongs to the metallo-dependent hydrolases superfamily. Hydantoinase/dihydropyrimidinase family.</text>
</comment>
<sequence length="494" mass="54868">MFDLVIHNGHIITASDVLPPSVYIGVKNGVIQTMTTEILQGKKVIDAQGALITPGGIDSHVHLDQDNAPTGDNFESGSRSAVAGGNTTILPFAIQPKGEYDFQKVVDDYHKRASVGSYCDYGFHLIVSDPTTESLQQLSQMIAKEGITSIKVYTTYPRYKLNDSQLLELLLETRKLEMTTMIHAENSDVIDFINGKLQEKKMTGTYYHSVSRPLEAEDEASYRVISLAKVIDVPILIVHMSSETALSHVESAQRNLVPIYAETCPQYLFLTSDYLKQGCCHHKGHGEDPFEGAKYVCSPPLRQSQSELDGVWRSIQNGTVTVFSSDHAPSQYDNPKGKKLGLVDGLPHYKQIPNGLPGIETRLPLLFCYGVETGRITPQKFVELCSTNPAKIYGLSDRKGTIGIGYDADFTIWYPKGEMKEFILDNEMLHHDIDYSPFEGMKFTNWPRYTILRGQVAWDRDNGGVVNKLGDGNYLKRGPSTLAGPMKEINPILA</sequence>
<dbReference type="OMA" id="WVTAEVT"/>
<dbReference type="STRING" id="983966.A0A1E4RTZ0"/>
<evidence type="ECO:0000313" key="10">
    <source>
        <dbReference type="EMBL" id="ODV70671.1"/>
    </source>
</evidence>
<comment type="cofactor">
    <cofactor evidence="1">
        <name>Zn(2+)</name>
        <dbReference type="ChEBI" id="CHEBI:29105"/>
    </cofactor>
</comment>
<accession>A0A1E4RTZ0</accession>
<dbReference type="GO" id="GO:0004157">
    <property type="term" value="F:dihydropyrimidinase activity"/>
    <property type="evidence" value="ECO:0007669"/>
    <property type="project" value="UniProtKB-EC"/>
</dbReference>
<evidence type="ECO:0000256" key="2">
    <source>
        <dbReference type="ARBA" id="ARBA00008829"/>
    </source>
</evidence>
<evidence type="ECO:0000256" key="1">
    <source>
        <dbReference type="ARBA" id="ARBA00001947"/>
    </source>
</evidence>
<feature type="domain" description="Amidohydrolase-related" evidence="9">
    <location>
        <begin position="52"/>
        <end position="456"/>
    </location>
</feature>
<dbReference type="InterPro" id="IPR050378">
    <property type="entry name" value="Metallo-dep_Hydrolases_sf"/>
</dbReference>
<evidence type="ECO:0000256" key="6">
    <source>
        <dbReference type="ARBA" id="ARBA00036696"/>
    </source>
</evidence>
<dbReference type="GO" id="GO:0005737">
    <property type="term" value="C:cytoplasm"/>
    <property type="evidence" value="ECO:0007669"/>
    <property type="project" value="InterPro"/>
</dbReference>
<dbReference type="PANTHER" id="PTHR11647">
    <property type="entry name" value="HYDRANTOINASE/DIHYDROPYRIMIDINASE FAMILY MEMBER"/>
    <property type="match status" value="1"/>
</dbReference>
<evidence type="ECO:0000256" key="5">
    <source>
        <dbReference type="ARBA" id="ARBA00022801"/>
    </source>
</evidence>
<comment type="catalytic activity">
    <reaction evidence="6">
        <text>5,6-dihydrouracil + H2O = 3-(carbamoylamino)propanoate + H(+)</text>
        <dbReference type="Rhea" id="RHEA:16121"/>
        <dbReference type="ChEBI" id="CHEBI:11892"/>
        <dbReference type="ChEBI" id="CHEBI:15377"/>
        <dbReference type="ChEBI" id="CHEBI:15378"/>
        <dbReference type="ChEBI" id="CHEBI:15901"/>
        <dbReference type="EC" id="3.5.2.2"/>
    </reaction>
</comment>
<keyword evidence="5 10" id="KW-0378">Hydrolase</keyword>
<feature type="modified residue" description="N6-carboxylysine" evidence="8">
    <location>
        <position position="151"/>
    </location>
</feature>
<comment type="PTM">
    <text evidence="8">Carbamylation allows a single lysine to coordinate two divalent metal cations.</text>
</comment>
<evidence type="ECO:0000256" key="7">
    <source>
        <dbReference type="ARBA" id="ARBA00039113"/>
    </source>
</evidence>
<dbReference type="Gene3D" id="2.30.40.10">
    <property type="entry name" value="Urease, subunit C, domain 1"/>
    <property type="match status" value="1"/>
</dbReference>
<dbReference type="Proteomes" id="UP000094389">
    <property type="component" value="Unassembled WGS sequence"/>
</dbReference>
<dbReference type="SUPFAM" id="SSF51556">
    <property type="entry name" value="Metallo-dependent hydrolases"/>
    <property type="match status" value="1"/>
</dbReference>
<evidence type="ECO:0000259" key="9">
    <source>
        <dbReference type="Pfam" id="PF01979"/>
    </source>
</evidence>
<reference evidence="10 11" key="1">
    <citation type="journal article" date="2016" name="Proc. Natl. Acad. Sci. U.S.A.">
        <title>Comparative genomics of biotechnologically important yeasts.</title>
        <authorList>
            <person name="Riley R."/>
            <person name="Haridas S."/>
            <person name="Wolfe K.H."/>
            <person name="Lopes M.R."/>
            <person name="Hittinger C.T."/>
            <person name="Goeker M."/>
            <person name="Salamov A.A."/>
            <person name="Wisecaver J.H."/>
            <person name="Long T.M."/>
            <person name="Calvey C.H."/>
            <person name="Aerts A.L."/>
            <person name="Barry K.W."/>
            <person name="Choi C."/>
            <person name="Clum A."/>
            <person name="Coughlan A.Y."/>
            <person name="Deshpande S."/>
            <person name="Douglass A.P."/>
            <person name="Hanson S.J."/>
            <person name="Klenk H.-P."/>
            <person name="LaButti K.M."/>
            <person name="Lapidus A."/>
            <person name="Lindquist E.A."/>
            <person name="Lipzen A.M."/>
            <person name="Meier-Kolthoff J.P."/>
            <person name="Ohm R.A."/>
            <person name="Otillar R.P."/>
            <person name="Pangilinan J.L."/>
            <person name="Peng Y."/>
            <person name="Rokas A."/>
            <person name="Rosa C.A."/>
            <person name="Scheuner C."/>
            <person name="Sibirny A.A."/>
            <person name="Slot J.C."/>
            <person name="Stielow J.B."/>
            <person name="Sun H."/>
            <person name="Kurtzman C.P."/>
            <person name="Blackwell M."/>
            <person name="Grigoriev I.V."/>
            <person name="Jeffries T.W."/>
        </authorList>
    </citation>
    <scope>NUCLEOTIDE SEQUENCE [LARGE SCALE GENOMIC DNA]</scope>
    <source>
        <strain evidence="11">ATCC 18201 / CBS 1600 / BCRC 20928 / JCM 3617 / NBRC 0987 / NRRL Y-1542</strain>
    </source>
</reference>
<dbReference type="InterPro" id="IPR006680">
    <property type="entry name" value="Amidohydro-rel"/>
</dbReference>